<feature type="compositionally biased region" description="Acidic residues" evidence="1">
    <location>
        <begin position="49"/>
        <end position="80"/>
    </location>
</feature>
<sequence>MGGFDTFCALCGGSLVGAEIGSTAPSALRRRERVVARKCEALERGDSISDTEDDEGEDVDEDGDDDEDGEEDGEEEWWPDTEDRSYDPRLVSWESLTWLSGSCCLGVNPQAEGDSRRPSYSKQDHSGLLVFPFHYCCFNILTQVLTGGNDTTKIDEDALFDTMARLVQTHSVCLDIDYGSISGQDQRWESIPGEEFSVTNPSSSPLITALLEQYLGKDVFQLRPAGPGITRDPCVQDPFSSLPPEVLHNIFRFLPGNNLLELLEASWAAFSATRRNAFWKWFLKHDLPWVVELWPLLGEGLHHPELDYKAVYMWLNQATTPRYGMGGPFMVLANRRRIWGACEQLAPHYYRHLQMRTLDAPEPGILQAAVCRHMVSVSDGAVPDASCSLQKTLFFYSQEEVGNRPAIYEAYWAESGYLIGLGAVVGKQRRIFGRDGAKVLNSTKTAIRLESGDRITEMELLIATADPNSGVTALPKVVSLELKTKEISGWAKMEGGWKRSVELPCISATLLDVSDGASLVGVAGYIDQVRLDSSFFPTVPFGIVNLVMILERNYTNHRTSRNASFRCKVVASGHGTLWPPPLATTHASAPHEVRGGYSPVGRPCMSPRSDPFESHCDS</sequence>
<dbReference type="AlphaFoldDB" id="A0AAN7HCM6"/>
<evidence type="ECO:0000259" key="2">
    <source>
        <dbReference type="PROSITE" id="PS50181"/>
    </source>
</evidence>
<accession>A0AAN7HCM6</accession>
<dbReference type="EMBL" id="MU860196">
    <property type="protein sequence ID" value="KAK4236390.1"/>
    <property type="molecule type" value="Genomic_DNA"/>
</dbReference>
<keyword evidence="4" id="KW-1185">Reference proteome</keyword>
<evidence type="ECO:0000313" key="4">
    <source>
        <dbReference type="Proteomes" id="UP001303760"/>
    </source>
</evidence>
<proteinExistence type="predicted"/>
<feature type="region of interest" description="Disordered" evidence="1">
    <location>
        <begin position="43"/>
        <end position="84"/>
    </location>
</feature>
<name>A0AAN7HCM6_9PEZI</name>
<dbReference type="InterPro" id="IPR001810">
    <property type="entry name" value="F-box_dom"/>
</dbReference>
<feature type="domain" description="F-box" evidence="2">
    <location>
        <begin position="236"/>
        <end position="282"/>
    </location>
</feature>
<reference evidence="3" key="1">
    <citation type="journal article" date="2023" name="Mol. Phylogenet. Evol.">
        <title>Genome-scale phylogeny and comparative genomics of the fungal order Sordariales.</title>
        <authorList>
            <person name="Hensen N."/>
            <person name="Bonometti L."/>
            <person name="Westerberg I."/>
            <person name="Brannstrom I.O."/>
            <person name="Guillou S."/>
            <person name="Cros-Aarteil S."/>
            <person name="Calhoun S."/>
            <person name="Haridas S."/>
            <person name="Kuo A."/>
            <person name="Mondo S."/>
            <person name="Pangilinan J."/>
            <person name="Riley R."/>
            <person name="LaButti K."/>
            <person name="Andreopoulos B."/>
            <person name="Lipzen A."/>
            <person name="Chen C."/>
            <person name="Yan M."/>
            <person name="Daum C."/>
            <person name="Ng V."/>
            <person name="Clum A."/>
            <person name="Steindorff A."/>
            <person name="Ohm R.A."/>
            <person name="Martin F."/>
            <person name="Silar P."/>
            <person name="Natvig D.O."/>
            <person name="Lalanne C."/>
            <person name="Gautier V."/>
            <person name="Ament-Velasquez S.L."/>
            <person name="Kruys A."/>
            <person name="Hutchinson M.I."/>
            <person name="Powell A.J."/>
            <person name="Barry K."/>
            <person name="Miller A.N."/>
            <person name="Grigoriev I.V."/>
            <person name="Debuchy R."/>
            <person name="Gladieux P."/>
            <person name="Hiltunen Thoren M."/>
            <person name="Johannesson H."/>
        </authorList>
    </citation>
    <scope>NUCLEOTIDE SEQUENCE</scope>
    <source>
        <strain evidence="3">CBS 532.94</strain>
    </source>
</reference>
<dbReference type="Proteomes" id="UP001303760">
    <property type="component" value="Unassembled WGS sequence"/>
</dbReference>
<dbReference type="SUPFAM" id="SSF81383">
    <property type="entry name" value="F-box domain"/>
    <property type="match status" value="1"/>
</dbReference>
<reference evidence="3" key="2">
    <citation type="submission" date="2023-05" db="EMBL/GenBank/DDBJ databases">
        <authorList>
            <consortium name="Lawrence Berkeley National Laboratory"/>
            <person name="Steindorff A."/>
            <person name="Hensen N."/>
            <person name="Bonometti L."/>
            <person name="Westerberg I."/>
            <person name="Brannstrom I.O."/>
            <person name="Guillou S."/>
            <person name="Cros-Aarteil S."/>
            <person name="Calhoun S."/>
            <person name="Haridas S."/>
            <person name="Kuo A."/>
            <person name="Mondo S."/>
            <person name="Pangilinan J."/>
            <person name="Riley R."/>
            <person name="Labutti K."/>
            <person name="Andreopoulos B."/>
            <person name="Lipzen A."/>
            <person name="Chen C."/>
            <person name="Yanf M."/>
            <person name="Daum C."/>
            <person name="Ng V."/>
            <person name="Clum A."/>
            <person name="Ohm R."/>
            <person name="Martin F."/>
            <person name="Silar P."/>
            <person name="Natvig D."/>
            <person name="Lalanne C."/>
            <person name="Gautier V."/>
            <person name="Ament-Velasquez S.L."/>
            <person name="Kruys A."/>
            <person name="Hutchinson M.I."/>
            <person name="Powell A.J."/>
            <person name="Barry K."/>
            <person name="Miller A.N."/>
            <person name="Grigoriev I.V."/>
            <person name="Debuchy R."/>
            <person name="Gladieux P."/>
            <person name="Thoren M.H."/>
            <person name="Johannesson H."/>
        </authorList>
    </citation>
    <scope>NUCLEOTIDE SEQUENCE</scope>
    <source>
        <strain evidence="3">CBS 532.94</strain>
    </source>
</reference>
<gene>
    <name evidence="3" type="ORF">C8A03DRAFT_16969</name>
</gene>
<evidence type="ECO:0000256" key="1">
    <source>
        <dbReference type="SAM" id="MobiDB-lite"/>
    </source>
</evidence>
<dbReference type="InterPro" id="IPR036047">
    <property type="entry name" value="F-box-like_dom_sf"/>
</dbReference>
<comment type="caution">
    <text evidence="3">The sequence shown here is derived from an EMBL/GenBank/DDBJ whole genome shotgun (WGS) entry which is preliminary data.</text>
</comment>
<organism evidence="3 4">
    <name type="scientific">Achaetomium macrosporum</name>
    <dbReference type="NCBI Taxonomy" id="79813"/>
    <lineage>
        <taxon>Eukaryota</taxon>
        <taxon>Fungi</taxon>
        <taxon>Dikarya</taxon>
        <taxon>Ascomycota</taxon>
        <taxon>Pezizomycotina</taxon>
        <taxon>Sordariomycetes</taxon>
        <taxon>Sordariomycetidae</taxon>
        <taxon>Sordariales</taxon>
        <taxon>Chaetomiaceae</taxon>
        <taxon>Achaetomium</taxon>
    </lineage>
</organism>
<evidence type="ECO:0000313" key="3">
    <source>
        <dbReference type="EMBL" id="KAK4236390.1"/>
    </source>
</evidence>
<dbReference type="PROSITE" id="PS50181">
    <property type="entry name" value="FBOX"/>
    <property type="match status" value="1"/>
</dbReference>
<protein>
    <recommendedName>
        <fullName evidence="2">F-box domain-containing protein</fullName>
    </recommendedName>
</protein>